<protein>
    <submittedName>
        <fullName evidence="2">Type II secretion system protein J</fullName>
    </submittedName>
</protein>
<dbReference type="SUPFAM" id="SSF54523">
    <property type="entry name" value="Pili subunits"/>
    <property type="match status" value="1"/>
</dbReference>
<keyword evidence="1" id="KW-0812">Transmembrane</keyword>
<dbReference type="EMBL" id="JBHULX010000027">
    <property type="protein sequence ID" value="MFD2591826.1"/>
    <property type="molecule type" value="Genomic_DNA"/>
</dbReference>
<sequence>MSNYSIKAFTILEMLVNLAIMSIILGLIYFAYSTFVDQIRLYRESMEQQDKLSGMYLRMKTDFYEAVKIIKTPEGFSAIGYDESSIGYTVQPQQLIRTQGMIKDTIAIEKVVLFSETDKNTGEIYIHKAEIRTTMFEESLSLWVAKQYKATTRMNF</sequence>
<keyword evidence="3" id="KW-1185">Reference proteome</keyword>
<organism evidence="2 3">
    <name type="scientific">Aquimarina hainanensis</name>
    <dbReference type="NCBI Taxonomy" id="1578017"/>
    <lineage>
        <taxon>Bacteria</taxon>
        <taxon>Pseudomonadati</taxon>
        <taxon>Bacteroidota</taxon>
        <taxon>Flavobacteriia</taxon>
        <taxon>Flavobacteriales</taxon>
        <taxon>Flavobacteriaceae</taxon>
        <taxon>Aquimarina</taxon>
    </lineage>
</organism>
<gene>
    <name evidence="2" type="ORF">ACFSTE_13395</name>
</gene>
<name>A0ABW5NAG7_9FLAO</name>
<dbReference type="InterPro" id="IPR012902">
    <property type="entry name" value="N_methyl_site"/>
</dbReference>
<comment type="caution">
    <text evidence="2">The sequence shown here is derived from an EMBL/GenBank/DDBJ whole genome shotgun (WGS) entry which is preliminary data.</text>
</comment>
<proteinExistence type="predicted"/>
<feature type="transmembrane region" description="Helical" evidence="1">
    <location>
        <begin position="12"/>
        <end position="32"/>
    </location>
</feature>
<evidence type="ECO:0000313" key="2">
    <source>
        <dbReference type="EMBL" id="MFD2591826.1"/>
    </source>
</evidence>
<evidence type="ECO:0000256" key="1">
    <source>
        <dbReference type="SAM" id="Phobius"/>
    </source>
</evidence>
<keyword evidence="1" id="KW-0472">Membrane</keyword>
<dbReference type="RefSeq" id="WP_176027701.1">
    <property type="nucleotide sequence ID" value="NZ_JBHSJV010000001.1"/>
</dbReference>
<keyword evidence="1" id="KW-1133">Transmembrane helix</keyword>
<dbReference type="NCBIfam" id="TIGR02532">
    <property type="entry name" value="IV_pilin_GFxxxE"/>
    <property type="match status" value="1"/>
</dbReference>
<dbReference type="Proteomes" id="UP001597459">
    <property type="component" value="Unassembled WGS sequence"/>
</dbReference>
<evidence type="ECO:0000313" key="3">
    <source>
        <dbReference type="Proteomes" id="UP001597459"/>
    </source>
</evidence>
<dbReference type="InterPro" id="IPR045584">
    <property type="entry name" value="Pilin-like"/>
</dbReference>
<accession>A0ABW5NAG7</accession>
<reference evidence="3" key="1">
    <citation type="journal article" date="2019" name="Int. J. Syst. Evol. Microbiol.">
        <title>The Global Catalogue of Microorganisms (GCM) 10K type strain sequencing project: providing services to taxonomists for standard genome sequencing and annotation.</title>
        <authorList>
            <consortium name="The Broad Institute Genomics Platform"/>
            <consortium name="The Broad Institute Genome Sequencing Center for Infectious Disease"/>
            <person name="Wu L."/>
            <person name="Ma J."/>
        </authorList>
    </citation>
    <scope>NUCLEOTIDE SEQUENCE [LARGE SCALE GENOMIC DNA]</scope>
    <source>
        <strain evidence="3">KCTC 42423</strain>
    </source>
</reference>